<name>A0A2P5AME4_PARAD</name>
<dbReference type="AlphaFoldDB" id="A0A2P5AME4"/>
<organism evidence="1 2">
    <name type="scientific">Parasponia andersonii</name>
    <name type="common">Sponia andersonii</name>
    <dbReference type="NCBI Taxonomy" id="3476"/>
    <lineage>
        <taxon>Eukaryota</taxon>
        <taxon>Viridiplantae</taxon>
        <taxon>Streptophyta</taxon>
        <taxon>Embryophyta</taxon>
        <taxon>Tracheophyta</taxon>
        <taxon>Spermatophyta</taxon>
        <taxon>Magnoliopsida</taxon>
        <taxon>eudicotyledons</taxon>
        <taxon>Gunneridae</taxon>
        <taxon>Pentapetalae</taxon>
        <taxon>rosids</taxon>
        <taxon>fabids</taxon>
        <taxon>Rosales</taxon>
        <taxon>Cannabaceae</taxon>
        <taxon>Parasponia</taxon>
    </lineage>
</organism>
<dbReference type="OrthoDB" id="1045822at2759"/>
<dbReference type="NCBIfam" id="TIGR01571">
    <property type="entry name" value="A_thal_Cys_rich"/>
    <property type="match status" value="1"/>
</dbReference>
<evidence type="ECO:0000313" key="2">
    <source>
        <dbReference type="Proteomes" id="UP000237105"/>
    </source>
</evidence>
<dbReference type="PANTHER" id="PTHR15907">
    <property type="entry name" value="DUF614 FAMILY PROTEIN-RELATED"/>
    <property type="match status" value="1"/>
</dbReference>
<dbReference type="STRING" id="3476.A0A2P5AME4"/>
<sequence>MNIFRNIPIRPRWSYGLCECGKDFCTCCLTCLLPCVTFGRIAEIVDEGKHSCCCMGFGYCCLALFQFHWLLACFYREKLRSKYGLPDEPCCDCCVHFFCDPCALCQEHAELKSRGLDPAKGYAKSQIFPPRFPSMFR</sequence>
<keyword evidence="2" id="KW-1185">Reference proteome</keyword>
<dbReference type="InterPro" id="IPR006461">
    <property type="entry name" value="PLAC_motif_containing"/>
</dbReference>
<accession>A0A2P5AME4</accession>
<proteinExistence type="predicted"/>
<reference evidence="2" key="1">
    <citation type="submission" date="2016-06" db="EMBL/GenBank/DDBJ databases">
        <title>Parallel loss of symbiosis genes in relatives of nitrogen-fixing non-legume Parasponia.</title>
        <authorList>
            <person name="Van Velzen R."/>
            <person name="Holmer R."/>
            <person name="Bu F."/>
            <person name="Rutten L."/>
            <person name="Van Zeijl A."/>
            <person name="Liu W."/>
            <person name="Santuari L."/>
            <person name="Cao Q."/>
            <person name="Sharma T."/>
            <person name="Shen D."/>
            <person name="Roswanjaya Y."/>
            <person name="Wardhani T."/>
            <person name="Kalhor M.S."/>
            <person name="Jansen J."/>
            <person name="Van den Hoogen J."/>
            <person name="Gungor B."/>
            <person name="Hartog M."/>
            <person name="Hontelez J."/>
            <person name="Verver J."/>
            <person name="Yang W.-C."/>
            <person name="Schijlen E."/>
            <person name="Repin R."/>
            <person name="Schilthuizen M."/>
            <person name="Schranz E."/>
            <person name="Heidstra R."/>
            <person name="Miyata K."/>
            <person name="Fedorova E."/>
            <person name="Kohlen W."/>
            <person name="Bisseling T."/>
            <person name="Smit S."/>
            <person name="Geurts R."/>
        </authorList>
    </citation>
    <scope>NUCLEOTIDE SEQUENCE [LARGE SCALE GENOMIC DNA]</scope>
    <source>
        <strain evidence="2">cv. WU1-14</strain>
    </source>
</reference>
<dbReference type="Proteomes" id="UP000237105">
    <property type="component" value="Unassembled WGS sequence"/>
</dbReference>
<evidence type="ECO:0000313" key="1">
    <source>
        <dbReference type="EMBL" id="PON37715.1"/>
    </source>
</evidence>
<dbReference type="EMBL" id="JXTB01000520">
    <property type="protein sequence ID" value="PON37715.1"/>
    <property type="molecule type" value="Genomic_DNA"/>
</dbReference>
<gene>
    <name evidence="1" type="ORF">PanWU01x14_318140</name>
</gene>
<dbReference type="Pfam" id="PF04749">
    <property type="entry name" value="PLAC8"/>
    <property type="match status" value="1"/>
</dbReference>
<comment type="caution">
    <text evidence="1">The sequence shown here is derived from an EMBL/GenBank/DDBJ whole genome shotgun (WGS) entry which is preliminary data.</text>
</comment>
<protein>
    <submittedName>
        <fullName evidence="1">PLAC8 motif-containing protein</fullName>
    </submittedName>
</protein>